<evidence type="ECO:0000313" key="2">
    <source>
        <dbReference type="Proteomes" id="UP000287033"/>
    </source>
</evidence>
<organism evidence="1 2">
    <name type="scientific">Chiloscyllium punctatum</name>
    <name type="common">Brownbanded bambooshark</name>
    <name type="synonym">Hemiscyllium punctatum</name>
    <dbReference type="NCBI Taxonomy" id="137246"/>
    <lineage>
        <taxon>Eukaryota</taxon>
        <taxon>Metazoa</taxon>
        <taxon>Chordata</taxon>
        <taxon>Craniata</taxon>
        <taxon>Vertebrata</taxon>
        <taxon>Chondrichthyes</taxon>
        <taxon>Elasmobranchii</taxon>
        <taxon>Galeomorphii</taxon>
        <taxon>Galeoidea</taxon>
        <taxon>Orectolobiformes</taxon>
        <taxon>Hemiscylliidae</taxon>
        <taxon>Chiloscyllium</taxon>
    </lineage>
</organism>
<reference evidence="1 2" key="1">
    <citation type="journal article" date="2018" name="Nat. Ecol. Evol.">
        <title>Shark genomes provide insights into elasmobranch evolution and the origin of vertebrates.</title>
        <authorList>
            <person name="Hara Y"/>
            <person name="Yamaguchi K"/>
            <person name="Onimaru K"/>
            <person name="Kadota M"/>
            <person name="Koyanagi M"/>
            <person name="Keeley SD"/>
            <person name="Tatsumi K"/>
            <person name="Tanaka K"/>
            <person name="Motone F"/>
            <person name="Kageyama Y"/>
            <person name="Nozu R"/>
            <person name="Adachi N"/>
            <person name="Nishimura O"/>
            <person name="Nakagawa R"/>
            <person name="Tanegashima C"/>
            <person name="Kiyatake I"/>
            <person name="Matsumoto R"/>
            <person name="Murakumo K"/>
            <person name="Nishida K"/>
            <person name="Terakita A"/>
            <person name="Kuratani S"/>
            <person name="Sato K"/>
            <person name="Hyodo S Kuraku.S."/>
        </authorList>
    </citation>
    <scope>NUCLEOTIDE SEQUENCE [LARGE SCALE GENOMIC DNA]</scope>
</reference>
<gene>
    <name evidence="1" type="ORF">chiPu_0025683</name>
</gene>
<name>A0A401TGU5_CHIPU</name>
<dbReference type="AlphaFoldDB" id="A0A401TGU5"/>
<accession>A0A401TGU5</accession>
<feature type="non-terminal residue" evidence="1">
    <location>
        <position position="60"/>
    </location>
</feature>
<sequence>MSRLRPLTTVLLFLQGFLAFAFVVYSFSFRWMQGMAQPVFSEERVLLDGGIDLNMEQGMA</sequence>
<proteinExistence type="predicted"/>
<comment type="caution">
    <text evidence="1">The sequence shown here is derived from an EMBL/GenBank/DDBJ whole genome shotgun (WGS) entry which is preliminary data.</text>
</comment>
<dbReference type="InterPro" id="IPR008506">
    <property type="entry name" value="SND2/TMEM208"/>
</dbReference>
<evidence type="ECO:0000313" key="1">
    <source>
        <dbReference type="EMBL" id="GCC41865.1"/>
    </source>
</evidence>
<keyword evidence="2" id="KW-1185">Reference proteome</keyword>
<dbReference type="EMBL" id="BEZZ01063324">
    <property type="protein sequence ID" value="GCC41865.1"/>
    <property type="molecule type" value="Genomic_DNA"/>
</dbReference>
<dbReference type="Proteomes" id="UP000287033">
    <property type="component" value="Unassembled WGS sequence"/>
</dbReference>
<protein>
    <submittedName>
        <fullName evidence="1">Uncharacterized protein</fullName>
    </submittedName>
</protein>
<dbReference type="Pfam" id="PF05620">
    <property type="entry name" value="TMEM208_SND2"/>
    <property type="match status" value="1"/>
</dbReference>
<dbReference type="OrthoDB" id="10012212at2759"/>
<dbReference type="STRING" id="137246.A0A401TGU5"/>